<feature type="domain" description="Type II/III secretion system secretin-like" evidence="3">
    <location>
        <begin position="11"/>
        <end position="173"/>
    </location>
</feature>
<evidence type="ECO:0000259" key="3">
    <source>
        <dbReference type="Pfam" id="PF00263"/>
    </source>
</evidence>
<evidence type="ECO:0000256" key="1">
    <source>
        <dbReference type="RuleBase" id="RU004003"/>
    </source>
</evidence>
<name>A0A4R1BAE9_9PROT</name>
<evidence type="ECO:0000313" key="4">
    <source>
        <dbReference type="EMBL" id="TCJ13931.1"/>
    </source>
</evidence>
<dbReference type="Pfam" id="PF00263">
    <property type="entry name" value="Secretin"/>
    <property type="match status" value="1"/>
</dbReference>
<comment type="similarity">
    <text evidence="1">Belongs to the bacterial secretin family.</text>
</comment>
<dbReference type="GO" id="GO:0009306">
    <property type="term" value="P:protein secretion"/>
    <property type="evidence" value="ECO:0007669"/>
    <property type="project" value="InterPro"/>
</dbReference>
<feature type="compositionally biased region" description="Low complexity" evidence="2">
    <location>
        <begin position="227"/>
        <end position="253"/>
    </location>
</feature>
<comment type="caution">
    <text evidence="4">The sequence shown here is derived from an EMBL/GenBank/DDBJ whole genome shotgun (WGS) entry which is preliminary data.</text>
</comment>
<dbReference type="OrthoDB" id="9775455at2"/>
<dbReference type="PRINTS" id="PR01032">
    <property type="entry name" value="PHAGEIV"/>
</dbReference>
<dbReference type="InterPro" id="IPR050810">
    <property type="entry name" value="Bact_Secretion_Sys_Channel"/>
</dbReference>
<evidence type="ECO:0000256" key="2">
    <source>
        <dbReference type="SAM" id="MobiDB-lite"/>
    </source>
</evidence>
<dbReference type="PANTHER" id="PTHR30332">
    <property type="entry name" value="PROBABLE GENERAL SECRETION PATHWAY PROTEIN D"/>
    <property type="match status" value="1"/>
</dbReference>
<dbReference type="InterPro" id="IPR001775">
    <property type="entry name" value="GspD/PilQ"/>
</dbReference>
<sequence>MNSAPTLNAGKTDSDVNLLANPRIRVRNKEKAKIHIGDKVPVITSNVTSTGVTSESVSYLDVGLKLDVEPQVYLDGDVAMKVGLEVSNIVQQVKSSTGTLTYQLGSRNATTVLRLKDGETQVLAGLISDEERTSAAKVPGLGDIPLLGRLFSSHSDNNSKTEIVLLITPHILRNVVRPELAEEEFYAGTESMAADQPIRLRRTGVLGGVGGQPAGPAIPDSVLVRTPAASDAGAEEAPAPAEEGNAPADKAPE</sequence>
<reference evidence="4 5" key="1">
    <citation type="submission" date="2019-03" db="EMBL/GenBank/DDBJ databases">
        <title>Genome sequence of Thiobacillaceae bacterium LSR1, a sulfur-oxidizing bacterium isolated from freshwater sediment.</title>
        <authorList>
            <person name="Li S."/>
        </authorList>
    </citation>
    <scope>NUCLEOTIDE SEQUENCE [LARGE SCALE GENOMIC DNA]</scope>
    <source>
        <strain evidence="4 5">LSR1</strain>
    </source>
</reference>
<dbReference type="EMBL" id="SJZB01000035">
    <property type="protein sequence ID" value="TCJ13931.1"/>
    <property type="molecule type" value="Genomic_DNA"/>
</dbReference>
<feature type="region of interest" description="Disordered" evidence="2">
    <location>
        <begin position="226"/>
        <end position="253"/>
    </location>
</feature>
<dbReference type="AlphaFoldDB" id="A0A4R1BAE9"/>
<dbReference type="Proteomes" id="UP000295443">
    <property type="component" value="Unassembled WGS sequence"/>
</dbReference>
<proteinExistence type="inferred from homology"/>
<dbReference type="PANTHER" id="PTHR30332:SF17">
    <property type="entry name" value="TYPE IV PILIATION SYSTEM PROTEIN DR_0774-RELATED"/>
    <property type="match status" value="1"/>
</dbReference>
<dbReference type="InterPro" id="IPR004846">
    <property type="entry name" value="T2SS/T3SS_dom"/>
</dbReference>
<protein>
    <submittedName>
        <fullName evidence="4">Type II and III secretion system protein</fullName>
    </submittedName>
</protein>
<evidence type="ECO:0000313" key="5">
    <source>
        <dbReference type="Proteomes" id="UP000295443"/>
    </source>
</evidence>
<dbReference type="GO" id="GO:0015627">
    <property type="term" value="C:type II protein secretion system complex"/>
    <property type="evidence" value="ECO:0007669"/>
    <property type="project" value="TreeGrafter"/>
</dbReference>
<organism evidence="4 5">
    <name type="scientific">Parasulfuritortus cantonensis</name>
    <dbReference type="NCBI Taxonomy" id="2528202"/>
    <lineage>
        <taxon>Bacteria</taxon>
        <taxon>Pseudomonadati</taxon>
        <taxon>Pseudomonadota</taxon>
        <taxon>Betaproteobacteria</taxon>
        <taxon>Nitrosomonadales</taxon>
        <taxon>Thiobacillaceae</taxon>
        <taxon>Parasulfuritortus</taxon>
    </lineage>
</organism>
<gene>
    <name evidence="4" type="ORF">EZJ19_09595</name>
</gene>
<dbReference type="PRINTS" id="PR00811">
    <property type="entry name" value="BCTERIALGSPD"/>
</dbReference>
<accession>A0A4R1BAE9</accession>
<keyword evidence="5" id="KW-1185">Reference proteome</keyword>